<dbReference type="Proteomes" id="UP000249204">
    <property type="component" value="Unassembled WGS sequence"/>
</dbReference>
<name>A0A2W6NM17_9BACL</name>
<evidence type="ECO:0000313" key="2">
    <source>
        <dbReference type="EMBL" id="PZT56821.1"/>
    </source>
</evidence>
<evidence type="ECO:0000313" key="3">
    <source>
        <dbReference type="Proteomes" id="UP000249204"/>
    </source>
</evidence>
<evidence type="ECO:0000259" key="1">
    <source>
        <dbReference type="Pfam" id="PF14300"/>
    </source>
</evidence>
<gene>
    <name evidence="2" type="ORF">DN757_05150</name>
</gene>
<dbReference type="EMBL" id="QKWW01000015">
    <property type="protein sequence ID" value="PZT56821.1"/>
    <property type="molecule type" value="Genomic_DNA"/>
</dbReference>
<protein>
    <recommendedName>
        <fullName evidence="1">DNA mimic protein DMP19 C-terminal domain-containing protein</fullName>
    </recommendedName>
</protein>
<dbReference type="AlphaFoldDB" id="A0A2W6NM17"/>
<proteinExistence type="predicted"/>
<dbReference type="Gene3D" id="1.20.1420.60">
    <property type="match status" value="1"/>
</dbReference>
<dbReference type="Pfam" id="PF14300">
    <property type="entry name" value="DMP19"/>
    <property type="match status" value="1"/>
</dbReference>
<comment type="caution">
    <text evidence="2">The sequence shown here is derived from an EMBL/GenBank/DDBJ whole genome shotgun (WGS) entry which is preliminary data.</text>
</comment>
<accession>A0A2W6NM17</accession>
<feature type="domain" description="DNA mimic protein DMP19 C-terminal" evidence="1">
    <location>
        <begin position="30"/>
        <end position="136"/>
    </location>
</feature>
<organism evidence="2 3">
    <name type="scientific">Paenibacillus silvae</name>
    <dbReference type="NCBI Taxonomy" id="1325358"/>
    <lineage>
        <taxon>Bacteria</taxon>
        <taxon>Bacillati</taxon>
        <taxon>Bacillota</taxon>
        <taxon>Bacilli</taxon>
        <taxon>Bacillales</taxon>
        <taxon>Paenibacillaceae</taxon>
        <taxon>Paenibacillus</taxon>
    </lineage>
</organism>
<dbReference type="InterPro" id="IPR025402">
    <property type="entry name" value="DMP19_C"/>
</dbReference>
<sequence>MSEQDIQDVWYDYALAFVEKKNSSEGGWASLPLHEQEIAALWLLEADVYNGGFMQFFCNWGEEAYQFACRALHTIGAHQVLSNIQEQYACFETLADDDRLTALWDIPRYLGAEQEQLLDELDQQLWNNENHVAEKAYVYYHDQLRIGL</sequence>
<reference evidence="2 3" key="1">
    <citation type="submission" date="2018-06" db="EMBL/GenBank/DDBJ databases">
        <title>Isolation of heavy metals resistant Paenibacillus silvae NC2 from Gold-Copper mine in ZiJin, China.</title>
        <authorList>
            <person name="Xu J."/>
            <person name="Mazhar H.S."/>
            <person name="Rensing C."/>
        </authorList>
    </citation>
    <scope>NUCLEOTIDE SEQUENCE [LARGE SCALE GENOMIC DNA]</scope>
    <source>
        <strain evidence="2 3">NC2</strain>
    </source>
</reference>
<dbReference type="RefSeq" id="WP_111269201.1">
    <property type="nucleotide sequence ID" value="NZ_QKWW01000015.1"/>
</dbReference>